<evidence type="ECO:0000313" key="1">
    <source>
        <dbReference type="EMBL" id="OEL11765.1"/>
    </source>
</evidence>
<dbReference type="InterPro" id="IPR021352">
    <property type="entry name" value="DUF2971"/>
</dbReference>
<organism evidence="1 2">
    <name type="scientific">Cloacibacterium normanense</name>
    <dbReference type="NCBI Taxonomy" id="237258"/>
    <lineage>
        <taxon>Bacteria</taxon>
        <taxon>Pseudomonadati</taxon>
        <taxon>Bacteroidota</taxon>
        <taxon>Flavobacteriia</taxon>
        <taxon>Flavobacteriales</taxon>
        <taxon>Weeksellaceae</taxon>
    </lineage>
</organism>
<evidence type="ECO:0008006" key="3">
    <source>
        <dbReference type="Google" id="ProtNLM"/>
    </source>
</evidence>
<comment type="caution">
    <text evidence="1">The sequence shown here is derived from an EMBL/GenBank/DDBJ whole genome shotgun (WGS) entry which is preliminary data.</text>
</comment>
<dbReference type="Pfam" id="PF11185">
    <property type="entry name" value="DUF2971"/>
    <property type="match status" value="1"/>
</dbReference>
<reference evidence="1 2" key="1">
    <citation type="submission" date="2016-09" db="EMBL/GenBank/DDBJ databases">
        <authorList>
            <person name="Capua I."/>
            <person name="De Benedictis P."/>
            <person name="Joannis T."/>
            <person name="Lombin L.H."/>
            <person name="Cattoli G."/>
        </authorList>
    </citation>
    <scope>NUCLEOTIDE SEQUENCE [LARGE SCALE GENOMIC DNA]</scope>
    <source>
        <strain evidence="1 2">NRS-1</strain>
    </source>
</reference>
<protein>
    <recommendedName>
        <fullName evidence="3">DUF2971 domain-containing protein</fullName>
    </recommendedName>
</protein>
<evidence type="ECO:0000313" key="2">
    <source>
        <dbReference type="Proteomes" id="UP000095601"/>
    </source>
</evidence>
<dbReference type="OrthoDB" id="190848at2"/>
<gene>
    <name evidence="1" type="ORF">BHF72_1750</name>
</gene>
<dbReference type="AlphaFoldDB" id="A0A1E5UGB2"/>
<dbReference type="Proteomes" id="UP000095601">
    <property type="component" value="Unassembled WGS sequence"/>
</dbReference>
<dbReference type="KEGG" id="cnr:EB819_05250"/>
<proteinExistence type="predicted"/>
<accession>A0A1E5UGB2</accession>
<dbReference type="EMBL" id="MKGI01000021">
    <property type="protein sequence ID" value="OEL11765.1"/>
    <property type="molecule type" value="Genomic_DNA"/>
</dbReference>
<dbReference type="STRING" id="237258.SAMN04489756_13015"/>
<dbReference type="RefSeq" id="WP_069797501.1">
    <property type="nucleotide sequence ID" value="NZ_CP034157.1"/>
</dbReference>
<sequence length="265" mass="31716">MIKRFTNSEIPKTLYKYRDWSNNYHQDLIRKREIYITNPSDFNDPFENIPIRWDLISEEECDNQHYEIFKYIFKDKSEQEIRKIAKEITNSKILLHPSKLSIENPNQIEDWNNKIGILSLSEECDNILMWSHYAKNHTGFVLGFDTNLFLNNSDFDYIENVKYCTGYPIIKSIGENDDFYKKFFHKSNDWQYEKEWRLSKNHIKDRLYVIPKEAITELIIGCKMNNKTKSEIVDIAKNSLGSNLKIYQAKKDIENFKLNINLIEN</sequence>
<keyword evidence="2" id="KW-1185">Reference proteome</keyword>
<name>A0A1E5UGB2_9FLAO</name>
<dbReference type="PATRIC" id="fig|237258.4.peg.1704"/>